<keyword evidence="1" id="KW-0472">Membrane</keyword>
<evidence type="ECO:0000313" key="3">
    <source>
        <dbReference type="EMBL" id="MBW73818.1"/>
    </source>
</evidence>
<keyword evidence="1" id="KW-0812">Transmembrane</keyword>
<feature type="signal peptide" evidence="2">
    <location>
        <begin position="1"/>
        <end position="28"/>
    </location>
</feature>
<accession>A0A2M4D9T8</accession>
<evidence type="ECO:0000256" key="2">
    <source>
        <dbReference type="SAM" id="SignalP"/>
    </source>
</evidence>
<evidence type="ECO:0000256" key="1">
    <source>
        <dbReference type="SAM" id="Phobius"/>
    </source>
</evidence>
<reference evidence="3" key="1">
    <citation type="submission" date="2018-01" db="EMBL/GenBank/DDBJ databases">
        <title>An insight into the sialome of Amazonian anophelines.</title>
        <authorList>
            <person name="Ribeiro J.M."/>
            <person name="Scarpassa V."/>
            <person name="Calvo E."/>
        </authorList>
    </citation>
    <scope>NUCLEOTIDE SEQUENCE</scope>
</reference>
<dbReference type="EMBL" id="GGFL01009640">
    <property type="protein sequence ID" value="MBW73818.1"/>
    <property type="molecule type" value="Transcribed_RNA"/>
</dbReference>
<sequence>MVLVVPYHCHAMCLFYLLSIHYAPCSLSGRDGTSSNSTRHHLLGISDSFPLILLPNEHNGVRGGTRRRRIDRSPDLLCLGIMLLEHFLSVLFSFTGQYAAQMRDMITSKVSWFVLV</sequence>
<feature type="chain" id="PRO_5014682470" description="Secreted protein" evidence="2">
    <location>
        <begin position="29"/>
        <end position="116"/>
    </location>
</feature>
<keyword evidence="1" id="KW-1133">Transmembrane helix</keyword>
<feature type="transmembrane region" description="Helical" evidence="1">
    <location>
        <begin position="76"/>
        <end position="100"/>
    </location>
</feature>
<protein>
    <recommendedName>
        <fullName evidence="4">Secreted protein</fullName>
    </recommendedName>
</protein>
<evidence type="ECO:0008006" key="4">
    <source>
        <dbReference type="Google" id="ProtNLM"/>
    </source>
</evidence>
<name>A0A2M4D9T8_ANODA</name>
<dbReference type="AlphaFoldDB" id="A0A2M4D9T8"/>
<organism evidence="3">
    <name type="scientific">Anopheles darlingi</name>
    <name type="common">Mosquito</name>
    <dbReference type="NCBI Taxonomy" id="43151"/>
    <lineage>
        <taxon>Eukaryota</taxon>
        <taxon>Metazoa</taxon>
        <taxon>Ecdysozoa</taxon>
        <taxon>Arthropoda</taxon>
        <taxon>Hexapoda</taxon>
        <taxon>Insecta</taxon>
        <taxon>Pterygota</taxon>
        <taxon>Neoptera</taxon>
        <taxon>Endopterygota</taxon>
        <taxon>Diptera</taxon>
        <taxon>Nematocera</taxon>
        <taxon>Culicoidea</taxon>
        <taxon>Culicidae</taxon>
        <taxon>Anophelinae</taxon>
        <taxon>Anopheles</taxon>
    </lineage>
</organism>
<proteinExistence type="predicted"/>
<keyword evidence="2" id="KW-0732">Signal</keyword>